<proteinExistence type="predicted"/>
<sequence>MWLDDETTDADRRWVAAHHPRPALLRRVDPYRGLTGADVAAVRQWLDCQPGEGLA</sequence>
<dbReference type="KEGG" id="psuu:Psuf_093360"/>
<reference evidence="1 2" key="1">
    <citation type="submission" date="2020-03" db="EMBL/GenBank/DDBJ databases">
        <title>Whole genome shotgun sequence of Phytohabitans suffuscus NBRC 105367.</title>
        <authorList>
            <person name="Komaki H."/>
            <person name="Tamura T."/>
        </authorList>
    </citation>
    <scope>NUCLEOTIDE SEQUENCE [LARGE SCALE GENOMIC DNA]</scope>
    <source>
        <strain evidence="1 2">NBRC 105367</strain>
    </source>
</reference>
<evidence type="ECO:0000313" key="1">
    <source>
        <dbReference type="EMBL" id="BCB92023.1"/>
    </source>
</evidence>
<accession>A0A6F8Z195</accession>
<dbReference type="AlphaFoldDB" id="A0A6F8Z195"/>
<reference evidence="1 2" key="2">
    <citation type="submission" date="2020-03" db="EMBL/GenBank/DDBJ databases">
        <authorList>
            <person name="Ichikawa N."/>
            <person name="Kimura A."/>
            <person name="Kitahashi Y."/>
            <person name="Uohara A."/>
        </authorList>
    </citation>
    <scope>NUCLEOTIDE SEQUENCE [LARGE SCALE GENOMIC DNA]</scope>
    <source>
        <strain evidence="1 2">NBRC 105367</strain>
    </source>
</reference>
<evidence type="ECO:0000313" key="2">
    <source>
        <dbReference type="Proteomes" id="UP000503011"/>
    </source>
</evidence>
<dbReference type="EMBL" id="AP022871">
    <property type="protein sequence ID" value="BCB92023.1"/>
    <property type="molecule type" value="Genomic_DNA"/>
</dbReference>
<keyword evidence="2" id="KW-1185">Reference proteome</keyword>
<protein>
    <submittedName>
        <fullName evidence="1">Uncharacterized protein</fullName>
    </submittedName>
</protein>
<dbReference type="Proteomes" id="UP000503011">
    <property type="component" value="Chromosome"/>
</dbReference>
<name>A0A6F8Z195_9ACTN</name>
<gene>
    <name evidence="1" type="ORF">Psuf_093360</name>
</gene>
<organism evidence="1 2">
    <name type="scientific">Phytohabitans suffuscus</name>
    <dbReference type="NCBI Taxonomy" id="624315"/>
    <lineage>
        <taxon>Bacteria</taxon>
        <taxon>Bacillati</taxon>
        <taxon>Actinomycetota</taxon>
        <taxon>Actinomycetes</taxon>
        <taxon>Micromonosporales</taxon>
        <taxon>Micromonosporaceae</taxon>
    </lineage>
</organism>